<dbReference type="SUPFAM" id="SSF46579">
    <property type="entry name" value="Prefoldin"/>
    <property type="match status" value="1"/>
</dbReference>
<evidence type="ECO:0000256" key="1">
    <source>
        <dbReference type="ARBA" id="ARBA00011695"/>
    </source>
</evidence>
<evidence type="ECO:0000313" key="5">
    <source>
        <dbReference type="Proteomes" id="UP000659654"/>
    </source>
</evidence>
<proteinExistence type="predicted"/>
<dbReference type="InterPro" id="IPR009053">
    <property type="entry name" value="Prefoldin"/>
</dbReference>
<protein>
    <submittedName>
        <fullName evidence="3">(pine wood nematode) hypothetical protein</fullName>
    </submittedName>
</protein>
<name>A0A1I7RHZ5_BURXY</name>
<evidence type="ECO:0000313" key="3">
    <source>
        <dbReference type="EMBL" id="CAD5225980.1"/>
    </source>
</evidence>
<dbReference type="WBParaSite" id="BXY_0032400.1">
    <property type="protein sequence ID" value="BXY_0032400.1"/>
    <property type="gene ID" value="BXY_0032400"/>
</dbReference>
<accession>A0A1I7RHZ5</accession>
<comment type="subunit">
    <text evidence="1">Heterohexamer of two PFD-alpha type and four PFD-beta type subunits.</text>
</comment>
<evidence type="ECO:0000313" key="4">
    <source>
        <dbReference type="Proteomes" id="UP000095284"/>
    </source>
</evidence>
<evidence type="ECO:0000313" key="6">
    <source>
        <dbReference type="WBParaSite" id="BXY_0032400.1"/>
    </source>
</evidence>
<dbReference type="Pfam" id="PF02996">
    <property type="entry name" value="Prefoldin"/>
    <property type="match status" value="1"/>
</dbReference>
<keyword evidence="2" id="KW-0175">Coiled coil</keyword>
<dbReference type="SMR" id="A0A1I7RHZ5"/>
<keyword evidence="5" id="KW-1185">Reference proteome</keyword>
<dbReference type="InterPro" id="IPR004127">
    <property type="entry name" value="Prefoldin_subunit_alpha"/>
</dbReference>
<gene>
    <name evidence="3" type="ORF">BXYJ_LOCUS8816</name>
</gene>
<dbReference type="EMBL" id="CAJFCV020000004">
    <property type="protein sequence ID" value="CAG9115267.1"/>
    <property type="molecule type" value="Genomic_DNA"/>
</dbReference>
<dbReference type="EMBL" id="CAJFDI010000004">
    <property type="protein sequence ID" value="CAD5225980.1"/>
    <property type="molecule type" value="Genomic_DNA"/>
</dbReference>
<dbReference type="Proteomes" id="UP000095284">
    <property type="component" value="Unplaced"/>
</dbReference>
<dbReference type="CDD" id="cd23158">
    <property type="entry name" value="Prefoldin_UXT"/>
    <property type="match status" value="1"/>
</dbReference>
<reference evidence="6" key="1">
    <citation type="submission" date="2016-11" db="UniProtKB">
        <authorList>
            <consortium name="WormBaseParasite"/>
        </authorList>
    </citation>
    <scope>IDENTIFICATION</scope>
</reference>
<dbReference type="AlphaFoldDB" id="A0A1I7RHZ5"/>
<reference evidence="3" key="2">
    <citation type="submission" date="2020-09" db="EMBL/GenBank/DDBJ databases">
        <authorList>
            <person name="Kikuchi T."/>
        </authorList>
    </citation>
    <scope>NUCLEOTIDE SEQUENCE</scope>
    <source>
        <strain evidence="3">Ka4C1</strain>
    </source>
</reference>
<organism evidence="4 6">
    <name type="scientific">Bursaphelenchus xylophilus</name>
    <name type="common">Pinewood nematode worm</name>
    <name type="synonym">Aphelenchoides xylophilus</name>
    <dbReference type="NCBI Taxonomy" id="6326"/>
    <lineage>
        <taxon>Eukaryota</taxon>
        <taxon>Metazoa</taxon>
        <taxon>Ecdysozoa</taxon>
        <taxon>Nematoda</taxon>
        <taxon>Chromadorea</taxon>
        <taxon>Rhabditida</taxon>
        <taxon>Tylenchina</taxon>
        <taxon>Tylenchomorpha</taxon>
        <taxon>Aphelenchoidea</taxon>
        <taxon>Aphelenchoididae</taxon>
        <taxon>Bursaphelenchus</taxon>
    </lineage>
</organism>
<feature type="coiled-coil region" evidence="2">
    <location>
        <begin position="94"/>
        <end position="121"/>
    </location>
</feature>
<dbReference type="Proteomes" id="UP000659654">
    <property type="component" value="Unassembled WGS sequence"/>
</dbReference>
<evidence type="ECO:0000256" key="2">
    <source>
        <dbReference type="SAM" id="Coils"/>
    </source>
</evidence>
<dbReference type="Proteomes" id="UP000582659">
    <property type="component" value="Unassembled WGS sequence"/>
</dbReference>
<dbReference type="Gene3D" id="1.10.287.370">
    <property type="match status" value="1"/>
</dbReference>
<dbReference type="OrthoDB" id="433124at2759"/>
<sequence>MSGPQISSELKFRSLEFLKKLEDDLLEANENYGKVAEEIEEYVNVKMFLDKEIEFGDKSERNIMTNIGCNIYTKAKIPANSKIIVCLIDDIFVEMDYQRAEKFLERKLEILNQKLDQIGKQMAAIRGHIMFVHAAMDPSGVLQRIE</sequence>